<dbReference type="Pfam" id="PF25226">
    <property type="entry name" value="DUF7844"/>
    <property type="match status" value="1"/>
</dbReference>
<feature type="domain" description="Lnb N-terminal periplasmic" evidence="1">
    <location>
        <begin position="271"/>
        <end position="429"/>
    </location>
</feature>
<protein>
    <submittedName>
        <fullName evidence="3">Uncharacterized protein</fullName>
    </submittedName>
</protein>
<dbReference type="Proteomes" id="UP000199005">
    <property type="component" value="Unassembled WGS sequence"/>
</dbReference>
<evidence type="ECO:0000313" key="4">
    <source>
        <dbReference type="Proteomes" id="UP000199005"/>
    </source>
</evidence>
<proteinExistence type="predicted"/>
<evidence type="ECO:0000313" key="3">
    <source>
        <dbReference type="EMBL" id="SEI93963.1"/>
    </source>
</evidence>
<organism evidence="3 4">
    <name type="scientific">Azotobacter beijerinckii</name>
    <dbReference type="NCBI Taxonomy" id="170623"/>
    <lineage>
        <taxon>Bacteria</taxon>
        <taxon>Pseudomonadati</taxon>
        <taxon>Pseudomonadota</taxon>
        <taxon>Gammaproteobacteria</taxon>
        <taxon>Pseudomonadales</taxon>
        <taxon>Pseudomonadaceae</taxon>
        <taxon>Azotobacter</taxon>
    </lineage>
</organism>
<dbReference type="Pfam" id="PF13387">
    <property type="entry name" value="Lnb_N"/>
    <property type="match status" value="1"/>
</dbReference>
<evidence type="ECO:0000259" key="1">
    <source>
        <dbReference type="Pfam" id="PF13387"/>
    </source>
</evidence>
<dbReference type="InterPro" id="IPR057166">
    <property type="entry name" value="DUF7844"/>
</dbReference>
<name>A0A1H6UNK2_9GAMM</name>
<feature type="domain" description="DUF7844" evidence="2">
    <location>
        <begin position="25"/>
        <end position="253"/>
    </location>
</feature>
<dbReference type="STRING" id="170623.SAMN04244579_02527"/>
<dbReference type="InterPro" id="IPR025178">
    <property type="entry name" value="Lnb_N"/>
</dbReference>
<dbReference type="InterPro" id="IPR024079">
    <property type="entry name" value="MetalloPept_cat_dom_sf"/>
</dbReference>
<sequence>MTRLGVGLLGAALLLASSGVPADLRLALYAEGLSEAQRQASQTLLDEARAALPPRLREQLDRTVEVRWSTHLPENGYGRASRPDRLELNARLLPGLANGSAASARTGRPHGTVRRELLATVLHELTHLYDRSRAWTAEQRRLSNRCSQQAGSLGPVGLAERCRGQTARRFTLSDDPRLLDLAGWQQAVGRRGQRERDNGQVARSPDLYELRNPREFVAVNLEYFLLDPAYACRRPSLYRYFQEHFGWAPAARAECPPTYPYLNAGRDFARQPLGQLDPERVYEVDYLFAEANDSWVSRWGHSMLRLVICAPGRPRGPACRLDLDHHLVLSYRAFVGDVQLSSWDGLTGSYPSRLFVLPLNQVIDEYTKIELRSLASVPLRLSEGERRTLVEHAAEQHWSYDGDYWFLSNNCAVETLKLLRAGTARAELESLDSIMPNGLLELLVGRGLADRSRLSDLQEALRLGYRFDSFRERYQAMFAILRQRLPVPQGSVEDWLTLSAGERRPWLARADLRASAALLLLEQAAMRRQLLLAQEELKQRYLGHREGRNAGPDMARAGDTLNKILASSGFLSRPAELLDGGYGLPQAGEWPRLEAQSTARHRGLRQLNDELDRELRALLEPERLSELQAVEANLRQLGEHLRALHKASDGLQLPGNEAARPAPQR</sequence>
<dbReference type="AlphaFoldDB" id="A0A1H6UNK2"/>
<gene>
    <name evidence="3" type="ORF">SAMN04244579_02527</name>
</gene>
<evidence type="ECO:0000259" key="2">
    <source>
        <dbReference type="Pfam" id="PF25226"/>
    </source>
</evidence>
<accession>A0A1H6UNK2</accession>
<dbReference type="EMBL" id="FNYO01000027">
    <property type="protein sequence ID" value="SEI93963.1"/>
    <property type="molecule type" value="Genomic_DNA"/>
</dbReference>
<dbReference type="Gene3D" id="3.40.390.10">
    <property type="entry name" value="Collagenase (Catalytic Domain)"/>
    <property type="match status" value="1"/>
</dbReference>
<reference evidence="3 4" key="1">
    <citation type="submission" date="2016-10" db="EMBL/GenBank/DDBJ databases">
        <authorList>
            <person name="de Groot N.N."/>
        </authorList>
    </citation>
    <scope>NUCLEOTIDE SEQUENCE [LARGE SCALE GENOMIC DNA]</scope>
    <source>
        <strain evidence="3 4">DSM 1041</strain>
    </source>
</reference>
<dbReference type="GO" id="GO:0008237">
    <property type="term" value="F:metallopeptidase activity"/>
    <property type="evidence" value="ECO:0007669"/>
    <property type="project" value="InterPro"/>
</dbReference>